<reference evidence="5" key="2">
    <citation type="journal article" date="2007" name="Science">
        <title>Genome sequence of Aedes aegypti, a major arbovirus vector.</title>
        <authorList>
            <person name="Nene V."/>
            <person name="Wortman J.R."/>
            <person name="Lawson D."/>
            <person name="Haas B."/>
            <person name="Kodira C."/>
            <person name="Tu Z.J."/>
            <person name="Loftus B."/>
            <person name="Xi Z."/>
            <person name="Megy K."/>
            <person name="Grabherr M."/>
            <person name="Ren Q."/>
            <person name="Zdobnov E.M."/>
            <person name="Lobo N.F."/>
            <person name="Campbell K.S."/>
            <person name="Brown S.E."/>
            <person name="Bonaldo M.F."/>
            <person name="Zhu J."/>
            <person name="Sinkins S.P."/>
            <person name="Hogenkamp D.G."/>
            <person name="Amedeo P."/>
            <person name="Arensburger P."/>
            <person name="Atkinson P.W."/>
            <person name="Bidwell S."/>
            <person name="Biedler J."/>
            <person name="Birney E."/>
            <person name="Bruggner R.V."/>
            <person name="Costas J."/>
            <person name="Coy M.R."/>
            <person name="Crabtree J."/>
            <person name="Crawford M."/>
            <person name="Debruyn B."/>
            <person name="Decaprio D."/>
            <person name="Eiglmeier K."/>
            <person name="Eisenstadt E."/>
            <person name="El-Dorry H."/>
            <person name="Gelbart W.M."/>
            <person name="Gomes S.L."/>
            <person name="Hammond M."/>
            <person name="Hannick L.I."/>
            <person name="Hogan J.R."/>
            <person name="Holmes M.H."/>
            <person name="Jaffe D."/>
            <person name="Johnston J.S."/>
            <person name="Kennedy R.C."/>
            <person name="Koo H."/>
            <person name="Kravitz S."/>
            <person name="Kriventseva E.V."/>
            <person name="Kulp D."/>
            <person name="Labutti K."/>
            <person name="Lee E."/>
            <person name="Li S."/>
            <person name="Lovin D.D."/>
            <person name="Mao C."/>
            <person name="Mauceli E."/>
            <person name="Menck C.F."/>
            <person name="Miller J.R."/>
            <person name="Montgomery P."/>
            <person name="Mori A."/>
            <person name="Nascimento A.L."/>
            <person name="Naveira H.F."/>
            <person name="Nusbaum C."/>
            <person name="O'leary S."/>
            <person name="Orvis J."/>
            <person name="Pertea M."/>
            <person name="Quesneville H."/>
            <person name="Reidenbach K.R."/>
            <person name="Rogers Y.H."/>
            <person name="Roth C.W."/>
            <person name="Schneider J.R."/>
            <person name="Schatz M."/>
            <person name="Shumway M."/>
            <person name="Stanke M."/>
            <person name="Stinson E.O."/>
            <person name="Tubio J.M."/>
            <person name="Vanzee J.P."/>
            <person name="Verjovski-Almeida S."/>
            <person name="Werner D."/>
            <person name="White O."/>
            <person name="Wyder S."/>
            <person name="Zeng Q."/>
            <person name="Zhao Q."/>
            <person name="Zhao Y."/>
            <person name="Hill C.A."/>
            <person name="Raikhel A.S."/>
            <person name="Soares M.B."/>
            <person name="Knudson D.L."/>
            <person name="Lee N.H."/>
            <person name="Galagan J."/>
            <person name="Salzberg S.L."/>
            <person name="Paulsen I.T."/>
            <person name="Dimopoulos G."/>
            <person name="Collins F.H."/>
            <person name="Birren B."/>
            <person name="Fraser-Liggett C.M."/>
            <person name="Severson D.W."/>
        </authorList>
    </citation>
    <scope>NUCLEOTIDE SEQUENCE [LARGE SCALE GENOMIC DNA]</scope>
    <source>
        <strain evidence="5">Liverpool</strain>
    </source>
</reference>
<dbReference type="CTD" id="10556"/>
<evidence type="ECO:0000256" key="1">
    <source>
        <dbReference type="ARBA" id="ARBA00004123"/>
    </source>
</evidence>
<dbReference type="Pfam" id="PF01876">
    <property type="entry name" value="RNase_P_p30"/>
    <property type="match status" value="1"/>
</dbReference>
<dbReference type="OMA" id="AEMNIRH"/>
<accession>A0A1S4F128</accession>
<evidence type="ECO:0000313" key="5">
    <source>
        <dbReference type="EMBL" id="EAT46637.1"/>
    </source>
</evidence>
<dbReference type="KEGG" id="aag:5573941"/>
<dbReference type="Gene3D" id="3.20.20.140">
    <property type="entry name" value="Metal-dependent hydrolases"/>
    <property type="match status" value="1"/>
</dbReference>
<sequence>MNKFSGFSDLCVPYNSSTKELLGILKELDELGFKNVAIEQIYNHDSCDKKGDPIPDPIDLKPLSKELNGRLRLLNRLTIVYTEANVTLVTTRSAKLRGYHLVAVVPKTEDAFQHACQTMPCDIISYNSDTVRSKMSRKFYFVAVNRNIMFEIKYAPAIVNSNDRKDIINRAHKYHSYGKSKNVIISSEARDRFQVRGPYDIANLGLIFGLSEEQSKNAILALSRKVFINAEARRHGKAGIMVRVRQAAAVDSDDYSDSELNEPISDSSEEESEEEMDEDEDMQSDGGQEPPRKIAKV</sequence>
<feature type="compositionally biased region" description="Acidic residues" evidence="4">
    <location>
        <begin position="251"/>
        <end position="260"/>
    </location>
</feature>
<dbReference type="OrthoDB" id="17948at2759"/>
<keyword evidence="3" id="KW-0819">tRNA processing</keyword>
<evidence type="ECO:0000313" key="6">
    <source>
        <dbReference type="Proteomes" id="UP000682892"/>
    </source>
</evidence>
<evidence type="ECO:0000256" key="2">
    <source>
        <dbReference type="ARBA" id="ARBA00007331"/>
    </source>
</evidence>
<dbReference type="InterPro" id="IPR016195">
    <property type="entry name" value="Pol/histidinol_Pase-like"/>
</dbReference>
<name>A0A1S4F128_AEDAE</name>
<protein>
    <submittedName>
        <fullName evidence="5">AAEL002232-PA</fullName>
    </submittedName>
</protein>
<evidence type="ECO:0000256" key="3">
    <source>
        <dbReference type="ARBA" id="ARBA00022694"/>
    </source>
</evidence>
<dbReference type="HOGENOM" id="CLU_048451_2_0_1"/>
<dbReference type="PANTHER" id="PTHR13031">
    <property type="entry name" value="RIBONUCLEASE P SUBUNIT P30"/>
    <property type="match status" value="1"/>
</dbReference>
<reference evidence="5" key="1">
    <citation type="submission" date="2005-10" db="EMBL/GenBank/DDBJ databases">
        <authorList>
            <person name="Loftus B.J."/>
            <person name="Nene V.M."/>
            <person name="Hannick L.I."/>
            <person name="Bidwell S."/>
            <person name="Haas B."/>
            <person name="Amedeo P."/>
            <person name="Orvis J."/>
            <person name="Wortman J.R."/>
            <person name="White O.R."/>
            <person name="Salzberg S."/>
            <person name="Shumway M."/>
            <person name="Koo H."/>
            <person name="Zhao Y."/>
            <person name="Holmes M."/>
            <person name="Miller J."/>
            <person name="Schatz M."/>
            <person name="Pop M."/>
            <person name="Pai G."/>
            <person name="Utterback T."/>
            <person name="Rogers Y.-H."/>
            <person name="Kravitz S."/>
            <person name="Fraser C.M."/>
        </authorList>
    </citation>
    <scope>NUCLEOTIDE SEQUENCE</scope>
    <source>
        <strain evidence="5">Liverpool</strain>
    </source>
</reference>
<organism evidence="5 6">
    <name type="scientific">Aedes aegypti</name>
    <name type="common">Yellowfever mosquito</name>
    <name type="synonym">Culex aegypti</name>
    <dbReference type="NCBI Taxonomy" id="7159"/>
    <lineage>
        <taxon>Eukaryota</taxon>
        <taxon>Metazoa</taxon>
        <taxon>Ecdysozoa</taxon>
        <taxon>Arthropoda</taxon>
        <taxon>Hexapoda</taxon>
        <taxon>Insecta</taxon>
        <taxon>Pterygota</taxon>
        <taxon>Neoptera</taxon>
        <taxon>Endopterygota</taxon>
        <taxon>Diptera</taxon>
        <taxon>Nematocera</taxon>
        <taxon>Culicoidea</taxon>
        <taxon>Culicidae</taxon>
        <taxon>Culicinae</taxon>
        <taxon>Aedini</taxon>
        <taxon>Aedes</taxon>
        <taxon>Stegomyia</taxon>
    </lineage>
</organism>
<dbReference type="GO" id="GO:0003723">
    <property type="term" value="F:RNA binding"/>
    <property type="evidence" value="ECO:0007669"/>
    <property type="project" value="TreeGrafter"/>
</dbReference>
<dbReference type="SUPFAM" id="SSF89550">
    <property type="entry name" value="PHP domain-like"/>
    <property type="match status" value="1"/>
</dbReference>
<dbReference type="PANTHER" id="PTHR13031:SF0">
    <property type="entry name" value="RIBONUCLEASE P PROTEIN SUBUNIT P30"/>
    <property type="match status" value="1"/>
</dbReference>
<feature type="compositionally biased region" description="Acidic residues" evidence="4">
    <location>
        <begin position="267"/>
        <end position="283"/>
    </location>
</feature>
<dbReference type="InterPro" id="IPR002738">
    <property type="entry name" value="RNase_P_p30"/>
</dbReference>
<dbReference type="GO" id="GO:0008033">
    <property type="term" value="P:tRNA processing"/>
    <property type="evidence" value="ECO:0007669"/>
    <property type="project" value="UniProtKB-KW"/>
</dbReference>
<reference evidence="5" key="3">
    <citation type="submission" date="2012-09" db="EMBL/GenBank/DDBJ databases">
        <authorList>
            <consortium name="VectorBase"/>
        </authorList>
    </citation>
    <scope>NUCLEOTIDE SEQUENCE</scope>
    <source>
        <strain evidence="5">Liverpool</strain>
    </source>
</reference>
<gene>
    <name evidence="5" type="ORF">AaeL_AAEL002232</name>
</gene>
<evidence type="ECO:0000256" key="4">
    <source>
        <dbReference type="SAM" id="MobiDB-lite"/>
    </source>
</evidence>
<dbReference type="EMBL" id="CH477236">
    <property type="protein sequence ID" value="EAT46637.1"/>
    <property type="molecule type" value="Genomic_DNA"/>
</dbReference>
<comment type="subcellular location">
    <subcellularLocation>
        <location evidence="1">Nucleus</location>
    </subcellularLocation>
</comment>
<comment type="similarity">
    <text evidence="2">Belongs to the eukaryotic/archaeal RNase P protein component 3 family.</text>
</comment>
<dbReference type="AlphaFoldDB" id="A0A1S4F128"/>
<feature type="region of interest" description="Disordered" evidence="4">
    <location>
        <begin position="250"/>
        <end position="297"/>
    </location>
</feature>
<proteinExistence type="inferred from homology"/>
<dbReference type="Proteomes" id="UP000682892">
    <property type="component" value="Unassembled WGS sequence"/>
</dbReference>
<dbReference type="GO" id="GO:0005655">
    <property type="term" value="C:nucleolar ribonuclease P complex"/>
    <property type="evidence" value="ECO:0007669"/>
    <property type="project" value="TreeGrafter"/>
</dbReference>